<comment type="caution">
    <text evidence="6">The sequence shown here is derived from an EMBL/GenBank/DDBJ whole genome shotgun (WGS) entry which is preliminary data.</text>
</comment>
<evidence type="ECO:0000313" key="6">
    <source>
        <dbReference type="EMBL" id="KAA9345478.1"/>
    </source>
</evidence>
<proteinExistence type="predicted"/>
<dbReference type="EC" id="2.7.13.3" evidence="2"/>
<sequence>MIGLCLVLVRQRQFLSQLSHRLRQESLDRESLASRLAMQQVLLQETADELHENVGQLLTVTQLVIYTIEEKIGDSSTTHDFKKAFDSLQTSIQAVRGVSNTLVNGRNPDLWEGLKQICDRIRQSGPFEVELTRHGPTRPIPHRAEPIVLHLIQELAKTVLEKSGGPKLTIRLKYVLSSLYITLRDDDYGLTRAAKPGGSQEGVSAVIQTINRKMALLGGRCLMSREEGKGTWVVIRLPTEFAETKPASVGP</sequence>
<evidence type="ECO:0000256" key="1">
    <source>
        <dbReference type="ARBA" id="ARBA00000085"/>
    </source>
</evidence>
<keyword evidence="5" id="KW-0902">Two-component regulatory system</keyword>
<dbReference type="RefSeq" id="WP_150881473.1">
    <property type="nucleotide sequence ID" value="NZ_VTWS01000012.1"/>
</dbReference>
<protein>
    <recommendedName>
        <fullName evidence="2">histidine kinase</fullName>
        <ecNumber evidence="2">2.7.13.3</ecNumber>
    </recommendedName>
</protein>
<evidence type="ECO:0000256" key="2">
    <source>
        <dbReference type="ARBA" id="ARBA00012438"/>
    </source>
</evidence>
<dbReference type="AlphaFoldDB" id="A0A5N1J923"/>
<evidence type="ECO:0000256" key="4">
    <source>
        <dbReference type="ARBA" id="ARBA00022777"/>
    </source>
</evidence>
<dbReference type="PANTHER" id="PTHR24421:SF10">
    <property type="entry name" value="NITRATE_NITRITE SENSOR PROTEIN NARQ"/>
    <property type="match status" value="1"/>
</dbReference>
<reference evidence="6 7" key="1">
    <citation type="submission" date="2019-09" db="EMBL/GenBank/DDBJ databases">
        <title>Genome Sequence of Larkinella sp MA1.</title>
        <authorList>
            <person name="Srinivasan S."/>
        </authorList>
    </citation>
    <scope>NUCLEOTIDE SEQUENCE [LARGE SCALE GENOMIC DNA]</scope>
    <source>
        <strain evidence="6 7">MA1</strain>
    </source>
</reference>
<name>A0A5N1J923_9BACT</name>
<accession>A0A5N1J923</accession>
<gene>
    <name evidence="6" type="ORF">F0P93_29960</name>
</gene>
<dbReference type="EMBL" id="VTWS01000012">
    <property type="protein sequence ID" value="KAA9345478.1"/>
    <property type="molecule type" value="Genomic_DNA"/>
</dbReference>
<dbReference type="InterPro" id="IPR036890">
    <property type="entry name" value="HATPase_C_sf"/>
</dbReference>
<dbReference type="InterPro" id="IPR050482">
    <property type="entry name" value="Sensor_HK_TwoCompSys"/>
</dbReference>
<dbReference type="SUPFAM" id="SSF55874">
    <property type="entry name" value="ATPase domain of HSP90 chaperone/DNA topoisomerase II/histidine kinase"/>
    <property type="match status" value="1"/>
</dbReference>
<dbReference type="Proteomes" id="UP000326344">
    <property type="component" value="Unassembled WGS sequence"/>
</dbReference>
<keyword evidence="4" id="KW-0418">Kinase</keyword>
<dbReference type="PANTHER" id="PTHR24421">
    <property type="entry name" value="NITRATE/NITRITE SENSOR PROTEIN NARX-RELATED"/>
    <property type="match status" value="1"/>
</dbReference>
<organism evidence="6 7">
    <name type="scientific">Larkinella humicola</name>
    <dbReference type="NCBI Taxonomy" id="2607654"/>
    <lineage>
        <taxon>Bacteria</taxon>
        <taxon>Pseudomonadati</taxon>
        <taxon>Bacteroidota</taxon>
        <taxon>Cytophagia</taxon>
        <taxon>Cytophagales</taxon>
        <taxon>Spirosomataceae</taxon>
        <taxon>Larkinella</taxon>
    </lineage>
</organism>
<evidence type="ECO:0000313" key="7">
    <source>
        <dbReference type="Proteomes" id="UP000326344"/>
    </source>
</evidence>
<evidence type="ECO:0000256" key="5">
    <source>
        <dbReference type="ARBA" id="ARBA00023012"/>
    </source>
</evidence>
<dbReference type="Gene3D" id="3.30.565.10">
    <property type="entry name" value="Histidine kinase-like ATPase, C-terminal domain"/>
    <property type="match status" value="1"/>
</dbReference>
<keyword evidence="3" id="KW-0808">Transferase</keyword>
<keyword evidence="7" id="KW-1185">Reference proteome</keyword>
<dbReference type="GO" id="GO:0004673">
    <property type="term" value="F:protein histidine kinase activity"/>
    <property type="evidence" value="ECO:0007669"/>
    <property type="project" value="UniProtKB-EC"/>
</dbReference>
<evidence type="ECO:0000256" key="3">
    <source>
        <dbReference type="ARBA" id="ARBA00022679"/>
    </source>
</evidence>
<dbReference type="GO" id="GO:0000160">
    <property type="term" value="P:phosphorelay signal transduction system"/>
    <property type="evidence" value="ECO:0007669"/>
    <property type="project" value="UniProtKB-KW"/>
</dbReference>
<comment type="catalytic activity">
    <reaction evidence="1">
        <text>ATP + protein L-histidine = ADP + protein N-phospho-L-histidine.</text>
        <dbReference type="EC" id="2.7.13.3"/>
    </reaction>
</comment>